<dbReference type="SUPFAM" id="SSF52540">
    <property type="entry name" value="P-loop containing nucleoside triphosphate hydrolases"/>
    <property type="match status" value="1"/>
</dbReference>
<evidence type="ECO:0000313" key="2">
    <source>
        <dbReference type="Proteomes" id="UP001597295"/>
    </source>
</evidence>
<dbReference type="PANTHER" id="PTHR13696:SF96">
    <property type="entry name" value="COBQ_COBB_MIND_PARA NUCLEOTIDE BINDING DOMAIN-CONTAINING PROTEIN"/>
    <property type="match status" value="1"/>
</dbReference>
<dbReference type="EMBL" id="JBHUIP010000013">
    <property type="protein sequence ID" value="MFD2264386.1"/>
    <property type="molecule type" value="Genomic_DNA"/>
</dbReference>
<protein>
    <submittedName>
        <fullName evidence="1">Division plane positioning ATPase MipZ</fullName>
    </submittedName>
</protein>
<dbReference type="CDD" id="cd02042">
    <property type="entry name" value="ParAB_family"/>
    <property type="match status" value="1"/>
</dbReference>
<dbReference type="InterPro" id="IPR050678">
    <property type="entry name" value="DNA_Partitioning_ATPase"/>
</dbReference>
<keyword evidence="2" id="KW-1185">Reference proteome</keyword>
<gene>
    <name evidence="1" type="ORF">ACFSM5_15890</name>
</gene>
<reference evidence="2" key="1">
    <citation type="journal article" date="2019" name="Int. J. Syst. Evol. Microbiol.">
        <title>The Global Catalogue of Microorganisms (GCM) 10K type strain sequencing project: providing services to taxonomists for standard genome sequencing and annotation.</title>
        <authorList>
            <consortium name="The Broad Institute Genomics Platform"/>
            <consortium name="The Broad Institute Genome Sequencing Center for Infectious Disease"/>
            <person name="Wu L."/>
            <person name="Ma J."/>
        </authorList>
    </citation>
    <scope>NUCLEOTIDE SEQUENCE [LARGE SCALE GENOMIC DNA]</scope>
    <source>
        <strain evidence="2">CGMCC 1.19062</strain>
    </source>
</reference>
<accession>A0ABW5DV98</accession>
<dbReference type="RefSeq" id="WP_379877467.1">
    <property type="nucleotide sequence ID" value="NZ_JBHUIP010000013.1"/>
</dbReference>
<organism evidence="1 2">
    <name type="scientific">Lacibacterium aquatile</name>
    <dbReference type="NCBI Taxonomy" id="1168082"/>
    <lineage>
        <taxon>Bacteria</taxon>
        <taxon>Pseudomonadati</taxon>
        <taxon>Pseudomonadota</taxon>
        <taxon>Alphaproteobacteria</taxon>
        <taxon>Rhodospirillales</taxon>
        <taxon>Rhodospirillaceae</taxon>
    </lineage>
</organism>
<dbReference type="Pfam" id="PF09140">
    <property type="entry name" value="MipZ"/>
    <property type="match status" value="1"/>
</dbReference>
<proteinExistence type="predicted"/>
<dbReference type="InterPro" id="IPR015223">
    <property type="entry name" value="MipZ"/>
</dbReference>
<evidence type="ECO:0000313" key="1">
    <source>
        <dbReference type="EMBL" id="MFD2264386.1"/>
    </source>
</evidence>
<comment type="caution">
    <text evidence="1">The sequence shown here is derived from an EMBL/GenBank/DDBJ whole genome shotgun (WGS) entry which is preliminary data.</text>
</comment>
<dbReference type="PANTHER" id="PTHR13696">
    <property type="entry name" value="P-LOOP CONTAINING NUCLEOSIDE TRIPHOSPHATE HYDROLASE"/>
    <property type="match status" value="1"/>
</dbReference>
<sequence>MSQAPAKRAHIIVIGNEKGGSGKSTTAMHLIVALMRCGLSVGSVDLDARQATLTRYLQNRTAFRALSGAPIPISDHIAIPLEQAERFDDEVGALIGRHDAIVIDCPGSDNPLSRRGHIAADTLITPLNDSFIDFDVLGQVDPDTFEVKRPSTYAEMVWEQRKRRALGKLPPVDWIVMRNRLSHVEAKNRANVATAMEALSKRIGFRTAPGFSERVIFRELFLKGLTLLDLREEGVGGSLSVSHVAARAEVRALLQALKLPLLEGHDLTKA</sequence>
<dbReference type="InterPro" id="IPR027417">
    <property type="entry name" value="P-loop_NTPase"/>
</dbReference>
<name>A0ABW5DV98_9PROT</name>
<dbReference type="Proteomes" id="UP001597295">
    <property type="component" value="Unassembled WGS sequence"/>
</dbReference>
<dbReference type="Gene3D" id="3.40.50.300">
    <property type="entry name" value="P-loop containing nucleotide triphosphate hydrolases"/>
    <property type="match status" value="1"/>
</dbReference>